<evidence type="ECO:0000313" key="1">
    <source>
        <dbReference type="EMBL" id="SVC01369.1"/>
    </source>
</evidence>
<gene>
    <name evidence="1" type="ORF">METZ01_LOCUS254223</name>
</gene>
<proteinExistence type="predicted"/>
<sequence>MPPVQDPSDQIFRMAPMTKSSRSLVVNLSNGLHLAYDTQNMRTHSVWRGKGLDLYGPCYHGGKR</sequence>
<name>A0A382IQ45_9ZZZZ</name>
<accession>A0A382IQ45</accession>
<dbReference type="EMBL" id="UINC01068612">
    <property type="protein sequence ID" value="SVC01369.1"/>
    <property type="molecule type" value="Genomic_DNA"/>
</dbReference>
<organism evidence="1">
    <name type="scientific">marine metagenome</name>
    <dbReference type="NCBI Taxonomy" id="408172"/>
    <lineage>
        <taxon>unclassified sequences</taxon>
        <taxon>metagenomes</taxon>
        <taxon>ecological metagenomes</taxon>
    </lineage>
</organism>
<protein>
    <submittedName>
        <fullName evidence="1">Uncharacterized protein</fullName>
    </submittedName>
</protein>
<reference evidence="1" key="1">
    <citation type="submission" date="2018-05" db="EMBL/GenBank/DDBJ databases">
        <authorList>
            <person name="Lanie J.A."/>
            <person name="Ng W.-L."/>
            <person name="Kazmierczak K.M."/>
            <person name="Andrzejewski T.M."/>
            <person name="Davidsen T.M."/>
            <person name="Wayne K.J."/>
            <person name="Tettelin H."/>
            <person name="Glass J.I."/>
            <person name="Rusch D."/>
            <person name="Podicherti R."/>
            <person name="Tsui H.-C.T."/>
            <person name="Winkler M.E."/>
        </authorList>
    </citation>
    <scope>NUCLEOTIDE SEQUENCE</scope>
</reference>
<feature type="non-terminal residue" evidence="1">
    <location>
        <position position="64"/>
    </location>
</feature>
<dbReference type="AlphaFoldDB" id="A0A382IQ45"/>